<name>A0ABQ9F2U2_TEGGR</name>
<feature type="domain" description="IgGFc-binding protein N-terminal" evidence="1">
    <location>
        <begin position="82"/>
        <end position="257"/>
    </location>
</feature>
<evidence type="ECO:0000313" key="2">
    <source>
        <dbReference type="EMBL" id="KAJ8310861.1"/>
    </source>
</evidence>
<organism evidence="2 3">
    <name type="scientific">Tegillarca granosa</name>
    <name type="common">Malaysian cockle</name>
    <name type="synonym">Anadara granosa</name>
    <dbReference type="NCBI Taxonomy" id="220873"/>
    <lineage>
        <taxon>Eukaryota</taxon>
        <taxon>Metazoa</taxon>
        <taxon>Spiralia</taxon>
        <taxon>Lophotrochozoa</taxon>
        <taxon>Mollusca</taxon>
        <taxon>Bivalvia</taxon>
        <taxon>Autobranchia</taxon>
        <taxon>Pteriomorphia</taxon>
        <taxon>Arcoida</taxon>
        <taxon>Arcoidea</taxon>
        <taxon>Arcidae</taxon>
        <taxon>Tegillarca</taxon>
    </lineage>
</organism>
<proteinExistence type="predicted"/>
<dbReference type="InterPro" id="IPR035234">
    <property type="entry name" value="IgGFc-bd_N"/>
</dbReference>
<evidence type="ECO:0000313" key="3">
    <source>
        <dbReference type="Proteomes" id="UP001217089"/>
    </source>
</evidence>
<dbReference type="Pfam" id="PF17517">
    <property type="entry name" value="IgGFc_binding"/>
    <property type="match status" value="1"/>
</dbReference>
<keyword evidence="3" id="KW-1185">Reference proteome</keyword>
<dbReference type="EMBL" id="JARBDR010000640">
    <property type="protein sequence ID" value="KAJ8310861.1"/>
    <property type="molecule type" value="Genomic_DNA"/>
</dbReference>
<reference evidence="2 3" key="1">
    <citation type="submission" date="2022-12" db="EMBL/GenBank/DDBJ databases">
        <title>Chromosome-level genome of Tegillarca granosa.</title>
        <authorList>
            <person name="Kim J."/>
        </authorList>
    </citation>
    <scope>NUCLEOTIDE SEQUENCE [LARGE SCALE GENOMIC DNA]</scope>
    <source>
        <strain evidence="2">Teg-2019</strain>
        <tissue evidence="2">Adductor muscle</tissue>
    </source>
</reference>
<sequence>MDNELFITTSKTTPTNVLVQAPRYPSLGLNESFSVIAGTVKQLNIKSDIRLIGTSMEAKGILVTSDQEIVVYGVNKDRYSNDAYVSLPTDVLGTDYFAVCWYPQTRQCQILIAATQDNTTVAITLGPGMQARRNPVTWQGTNYYKDDTITVTMDRLDTFQITNEDEDLTGSRITSDKPISVFSGNQKTIISSGTSSDHLVEQLTPVNTWGKRFATVPIPERTVGDMFKFVASEDNTQVSINCNGYSTTVTLTTAGSYHIEDIASDKYCDCR</sequence>
<dbReference type="Proteomes" id="UP001217089">
    <property type="component" value="Unassembled WGS sequence"/>
</dbReference>
<comment type="caution">
    <text evidence="2">The sequence shown here is derived from an EMBL/GenBank/DDBJ whole genome shotgun (WGS) entry which is preliminary data.</text>
</comment>
<dbReference type="PANTHER" id="PTHR46534:SF1">
    <property type="entry name" value="IGGFC-BINDING PROTEIN N-TERMINAL DOMAIN-CONTAINING PROTEIN"/>
    <property type="match status" value="1"/>
</dbReference>
<accession>A0ABQ9F2U2</accession>
<dbReference type="PANTHER" id="PTHR46534">
    <property type="entry name" value="IGGFC_BINDING DOMAIN-CONTAINING PROTEIN"/>
    <property type="match status" value="1"/>
</dbReference>
<gene>
    <name evidence="2" type="ORF">KUTeg_012726</name>
</gene>
<protein>
    <recommendedName>
        <fullName evidence="1">IgGFc-binding protein N-terminal domain-containing protein</fullName>
    </recommendedName>
</protein>
<evidence type="ECO:0000259" key="1">
    <source>
        <dbReference type="Pfam" id="PF17517"/>
    </source>
</evidence>